<dbReference type="PaxDb" id="411902-CLOBOL_05515"/>
<sequence length="370" mass="42179">MITLDTSTAAYRILEITAISGELPCDTLSRIHIGESYGEKLITRLKEDRLIKTHYKDKLRGYRLTSRGKKLLLAQNPERFSFYLTGSSDTNQPRSDYPRRLRLHQTSRTYCLMLGAGITIFRDKKPALFSGVPPDDTHILPFPVFYQSRELKELGMETTKINNSRAIGILLTESLIFPVFYTGSTVMKWEYKTEIRLKALLSHHITQGVLSDHYCHKIPIHALFIGSNMETAVKLMTSTGGVRHSLFTLDTSFDYFHFIPDSHAGEILLKILCSPTIGRQLTVLLLSDLETVNPSISMEHDAVRMGQPVLLAYDFDMLRISRFITALKLQRQTGHLICFDFQKEALLLYCGDAVTISTIDLAKFERRFFS</sequence>
<reference evidence="1 2" key="2">
    <citation type="submission" date="2007-09" db="EMBL/GenBank/DDBJ databases">
        <title>Draft genome sequence of Clostridium bolteae (ATCC BAA-613).</title>
        <authorList>
            <person name="Sudarsanam P."/>
            <person name="Ley R."/>
            <person name="Guruge J."/>
            <person name="Turnbaugh P.J."/>
            <person name="Mahowald M."/>
            <person name="Liep D."/>
            <person name="Gordon J."/>
        </authorList>
    </citation>
    <scope>NUCLEOTIDE SEQUENCE [LARGE SCALE GENOMIC DNA]</scope>
    <source>
        <strain evidence="2">ATCC BAA-613 / DSM 15670 / CCUG 46953 / JCM 12243 / WAL 16351</strain>
    </source>
</reference>
<evidence type="ECO:0000313" key="2">
    <source>
        <dbReference type="Proteomes" id="UP000005396"/>
    </source>
</evidence>
<dbReference type="EMBL" id="ABCC02000041">
    <property type="protein sequence ID" value="EDP14123.1"/>
    <property type="molecule type" value="Genomic_DNA"/>
</dbReference>
<reference evidence="1 2" key="1">
    <citation type="submission" date="2007-08" db="EMBL/GenBank/DDBJ databases">
        <authorList>
            <person name="Fulton L."/>
            <person name="Clifton S."/>
            <person name="Fulton B."/>
            <person name="Xu J."/>
            <person name="Minx P."/>
            <person name="Pepin K.H."/>
            <person name="Johnson M."/>
            <person name="Thiruvilangam P."/>
            <person name="Bhonagiri V."/>
            <person name="Nash W.E."/>
            <person name="Mardis E.R."/>
            <person name="Wilson R.K."/>
        </authorList>
    </citation>
    <scope>NUCLEOTIDE SEQUENCE [LARGE SCALE GENOMIC DNA]</scope>
    <source>
        <strain evidence="2">ATCC BAA-613 / DSM 15670 / CCUG 46953 / JCM 12243 / WAL 16351</strain>
    </source>
</reference>
<dbReference type="eggNOG" id="ENOG502Z8G4">
    <property type="taxonomic scope" value="Bacteria"/>
</dbReference>
<dbReference type="AlphaFoldDB" id="A8RZW6"/>
<proteinExistence type="predicted"/>
<dbReference type="HOGENOM" id="CLU_067044_0_0_9"/>
<organism evidence="1 2">
    <name type="scientific">Enterocloster bolteae (strain ATCC BAA-613 / DSM 15670 / CCUG 46953 / JCM 12243 / WAL 16351)</name>
    <name type="common">Clostridium bolteae</name>
    <dbReference type="NCBI Taxonomy" id="411902"/>
    <lineage>
        <taxon>Bacteria</taxon>
        <taxon>Bacillati</taxon>
        <taxon>Bacillota</taxon>
        <taxon>Clostridia</taxon>
        <taxon>Lachnospirales</taxon>
        <taxon>Lachnospiraceae</taxon>
        <taxon>Enterocloster</taxon>
    </lineage>
</organism>
<protein>
    <submittedName>
        <fullName evidence="1">Uncharacterized protein</fullName>
    </submittedName>
</protein>
<accession>A8RZW6</accession>
<dbReference type="Proteomes" id="UP000005396">
    <property type="component" value="Unassembled WGS sequence"/>
</dbReference>
<name>A8RZW6_ENTBW</name>
<evidence type="ECO:0000313" key="1">
    <source>
        <dbReference type="EMBL" id="EDP14123.1"/>
    </source>
</evidence>
<gene>
    <name evidence="1" type="ORF">CLOBOL_05515</name>
</gene>
<comment type="caution">
    <text evidence="1">The sequence shown here is derived from an EMBL/GenBank/DDBJ whole genome shotgun (WGS) entry which is preliminary data.</text>
</comment>